<feature type="transmembrane region" description="Helical" evidence="1">
    <location>
        <begin position="105"/>
        <end position="124"/>
    </location>
</feature>
<evidence type="ECO:0000313" key="3">
    <source>
        <dbReference type="Proteomes" id="UP000464735"/>
    </source>
</evidence>
<accession>A0AAJ4EKI1</accession>
<name>A0AAJ4EKI1_SPICI</name>
<evidence type="ECO:0000256" key="1">
    <source>
        <dbReference type="SAM" id="Phobius"/>
    </source>
</evidence>
<protein>
    <submittedName>
        <fullName evidence="2">Uncharacterized protein</fullName>
    </submittedName>
</protein>
<dbReference type="AlphaFoldDB" id="A0AAJ4EKI1"/>
<dbReference type="RefSeq" id="WP_071937800.1">
    <property type="nucleotide sequence ID" value="NZ_CP013197.1"/>
</dbReference>
<reference evidence="2 3" key="1">
    <citation type="submission" date="2019-11" db="EMBL/GenBank/DDBJ databases">
        <title>Whole genome sequencing and comparative genomics analyses of five strains of Spiroplasma citri.</title>
        <authorList>
            <person name="Yokomi R."/>
            <person name="Chen J."/>
            <person name="Rattner R."/>
            <person name="Vidalakis G."/>
        </authorList>
    </citation>
    <scope>NUCLEOTIDE SEQUENCE [LARGE SCALE GENOMIC DNA]</scope>
    <source>
        <strain evidence="2 3">BR12</strain>
    </source>
</reference>
<keyword evidence="1" id="KW-0472">Membrane</keyword>
<gene>
    <name evidence="2" type="ORF">GL298_08225</name>
</gene>
<dbReference type="GeneID" id="54239347"/>
<organism evidence="2 3">
    <name type="scientific">Spiroplasma citri</name>
    <dbReference type="NCBI Taxonomy" id="2133"/>
    <lineage>
        <taxon>Bacteria</taxon>
        <taxon>Bacillati</taxon>
        <taxon>Mycoplasmatota</taxon>
        <taxon>Mollicutes</taxon>
        <taxon>Entomoplasmatales</taxon>
        <taxon>Spiroplasmataceae</taxon>
        <taxon>Spiroplasma</taxon>
    </lineage>
</organism>
<keyword evidence="1" id="KW-0812">Transmembrane</keyword>
<dbReference type="Proteomes" id="UP000464735">
    <property type="component" value="Chromosome"/>
</dbReference>
<sequence length="221" mass="24800">MDIFGSKLGKNLIPMLALSDEEIKKMTNNIKDLGIVSNENVDKTTLLNKKWNEFKHVINITKMNLASALLPVFESLVSFLEVSLIPIIKGITNFFNMFNDTTKKTIFIILGISASLGAVVYTIGKIINVISSLKTLLLGMAKHPILYGVLVSLSALAGGGVWLYNKFNKPPQNINQENQTNNYNKIENKNEFKPTIIIEGENDKERAEKILEYIGQWNNRV</sequence>
<proteinExistence type="predicted"/>
<feature type="transmembrane region" description="Helical" evidence="1">
    <location>
        <begin position="145"/>
        <end position="164"/>
    </location>
</feature>
<keyword evidence="1" id="KW-1133">Transmembrane helix</keyword>
<dbReference type="KEGG" id="sck:SCITRI_001515"/>
<dbReference type="EMBL" id="CP046368">
    <property type="protein sequence ID" value="QIA69454.1"/>
    <property type="molecule type" value="Genomic_DNA"/>
</dbReference>
<evidence type="ECO:0000313" key="2">
    <source>
        <dbReference type="EMBL" id="QIA69454.1"/>
    </source>
</evidence>